<dbReference type="GeneID" id="6086860"/>
<feature type="non-terminal residue" evidence="1">
    <location>
        <position position="1"/>
    </location>
</feature>
<keyword evidence="2" id="KW-1185">Reference proteome</keyword>
<dbReference type="RefSeq" id="XP_001891205.1">
    <property type="nucleotide sequence ID" value="XM_001891170.1"/>
</dbReference>
<name>B0E4T7_LACBS</name>
<dbReference type="AlphaFoldDB" id="B0E4T7"/>
<dbReference type="KEGG" id="lbc:LACBIDRAFT_309944"/>
<sequence>SPQFVGNVNECGVGERIEFVSGTGDARRRSRRSRGHLCPHLWMSTLKLSRSYLSSLSGASQSTPIHLSFSHSAVSSEMPYQRNLTAFLES</sequence>
<evidence type="ECO:0000313" key="2">
    <source>
        <dbReference type="Proteomes" id="UP000001194"/>
    </source>
</evidence>
<accession>B0E4T7</accession>
<evidence type="ECO:0000313" key="1">
    <source>
        <dbReference type="EMBL" id="EDQ98146.1"/>
    </source>
</evidence>
<dbReference type="HOGENOM" id="CLU_2527865_0_0_1"/>
<proteinExistence type="predicted"/>
<protein>
    <submittedName>
        <fullName evidence="1">Predicted protein</fullName>
    </submittedName>
</protein>
<organism evidence="2">
    <name type="scientific">Laccaria bicolor (strain S238N-H82 / ATCC MYA-4686)</name>
    <name type="common">Bicoloured deceiver</name>
    <name type="synonym">Laccaria laccata var. bicolor</name>
    <dbReference type="NCBI Taxonomy" id="486041"/>
    <lineage>
        <taxon>Eukaryota</taxon>
        <taxon>Fungi</taxon>
        <taxon>Dikarya</taxon>
        <taxon>Basidiomycota</taxon>
        <taxon>Agaricomycotina</taxon>
        <taxon>Agaricomycetes</taxon>
        <taxon>Agaricomycetidae</taxon>
        <taxon>Agaricales</taxon>
        <taxon>Agaricineae</taxon>
        <taxon>Hydnangiaceae</taxon>
        <taxon>Laccaria</taxon>
    </lineage>
</organism>
<gene>
    <name evidence="1" type="ORF">LACBIDRAFT_309944</name>
</gene>
<dbReference type="Proteomes" id="UP000001194">
    <property type="component" value="Unassembled WGS sequence"/>
</dbReference>
<dbReference type="EMBL" id="DS547501">
    <property type="protein sequence ID" value="EDQ98146.1"/>
    <property type="molecule type" value="Genomic_DNA"/>
</dbReference>
<dbReference type="InParanoid" id="B0E4T7"/>
<reference evidence="1 2" key="1">
    <citation type="journal article" date="2008" name="Nature">
        <title>The genome of Laccaria bicolor provides insights into mycorrhizal symbiosis.</title>
        <authorList>
            <person name="Martin F."/>
            <person name="Aerts A."/>
            <person name="Ahren D."/>
            <person name="Brun A."/>
            <person name="Danchin E.G.J."/>
            <person name="Duchaussoy F."/>
            <person name="Gibon J."/>
            <person name="Kohler A."/>
            <person name="Lindquist E."/>
            <person name="Pereda V."/>
            <person name="Salamov A."/>
            <person name="Shapiro H.J."/>
            <person name="Wuyts J."/>
            <person name="Blaudez D."/>
            <person name="Buee M."/>
            <person name="Brokstein P."/>
            <person name="Canbaeck B."/>
            <person name="Cohen D."/>
            <person name="Courty P.E."/>
            <person name="Coutinho P.M."/>
            <person name="Delaruelle C."/>
            <person name="Detter J.C."/>
            <person name="Deveau A."/>
            <person name="DiFazio S."/>
            <person name="Duplessis S."/>
            <person name="Fraissinet-Tachet L."/>
            <person name="Lucic E."/>
            <person name="Frey-Klett P."/>
            <person name="Fourrey C."/>
            <person name="Feussner I."/>
            <person name="Gay G."/>
            <person name="Grimwood J."/>
            <person name="Hoegger P.J."/>
            <person name="Jain P."/>
            <person name="Kilaru S."/>
            <person name="Labbe J."/>
            <person name="Lin Y.C."/>
            <person name="Legue V."/>
            <person name="Le Tacon F."/>
            <person name="Marmeisse R."/>
            <person name="Melayah D."/>
            <person name="Montanini B."/>
            <person name="Muratet M."/>
            <person name="Nehls U."/>
            <person name="Niculita-Hirzel H."/>
            <person name="Oudot-Le Secq M.P."/>
            <person name="Peter M."/>
            <person name="Quesneville H."/>
            <person name="Rajashekar B."/>
            <person name="Reich M."/>
            <person name="Rouhier N."/>
            <person name="Schmutz J."/>
            <person name="Yin T."/>
            <person name="Chalot M."/>
            <person name="Henrissat B."/>
            <person name="Kuees U."/>
            <person name="Lucas S."/>
            <person name="Van de Peer Y."/>
            <person name="Podila G.K."/>
            <person name="Polle A."/>
            <person name="Pukkila P.J."/>
            <person name="Richardson P.M."/>
            <person name="Rouze P."/>
            <person name="Sanders I.R."/>
            <person name="Stajich J.E."/>
            <person name="Tunlid A."/>
            <person name="Tuskan G."/>
            <person name="Grigoriev I.V."/>
        </authorList>
    </citation>
    <scope>NUCLEOTIDE SEQUENCE [LARGE SCALE GENOMIC DNA]</scope>
    <source>
        <strain evidence="2">S238N-H82 / ATCC MYA-4686</strain>
    </source>
</reference>